<keyword evidence="10" id="KW-1185">Reference proteome</keyword>
<dbReference type="AlphaFoldDB" id="A0A5N5SIF4"/>
<dbReference type="OrthoDB" id="8121437at2759"/>
<protein>
    <submittedName>
        <fullName evidence="9">Receptor-transporting protein 3</fullName>
    </submittedName>
</protein>
<dbReference type="SMART" id="SM01328">
    <property type="entry name" value="zf-3CxxC"/>
    <property type="match status" value="1"/>
</dbReference>
<reference evidence="9 10" key="1">
    <citation type="journal article" date="2019" name="PLoS Biol.">
        <title>Sex chromosomes control vertical transmission of feminizing Wolbachia symbionts in an isopod.</title>
        <authorList>
            <person name="Becking T."/>
            <person name="Chebbi M.A."/>
            <person name="Giraud I."/>
            <person name="Moumen B."/>
            <person name="Laverre T."/>
            <person name="Caubet Y."/>
            <person name="Peccoud J."/>
            <person name="Gilbert C."/>
            <person name="Cordaux R."/>
        </authorList>
    </citation>
    <scope>NUCLEOTIDE SEQUENCE [LARGE SCALE GENOMIC DNA]</scope>
    <source>
        <strain evidence="9">ANa2</strain>
        <tissue evidence="9">Whole body excluding digestive tract and cuticle</tissue>
    </source>
</reference>
<gene>
    <name evidence="9" type="primary">RTP3</name>
    <name evidence="9" type="ORF">Anas_09796</name>
</gene>
<dbReference type="GO" id="GO:0031849">
    <property type="term" value="F:olfactory receptor binding"/>
    <property type="evidence" value="ECO:0007669"/>
    <property type="project" value="TreeGrafter"/>
</dbReference>
<dbReference type="Proteomes" id="UP000326759">
    <property type="component" value="Unassembled WGS sequence"/>
</dbReference>
<sequence>MALVNPSYEECSFGFCDMDPSRIYCQDNILLYPGIPVAQTTELESYPAVMYTVYPTVDMNDCDLNFVKPFDSSVSSTVDAERIECGEVGIFYTSSPERRPSDESGKNYFHNFDESLSLSECSPKDGIEEKSLLSSALSSSFENDNEHIKVIDDSGYYDKNGCWYPSSNANSSAFSKSESDSTQIEFQSSEDSGKVPAILPPSRLMMPKPLMSYYNYYQRLDLPSAALGRPHLVHTFSTGGNISVEDLWLAHMKLLFRNFPHKWTLSAAHSSAQFDQTYNSFKDLAKVRFYCQNCLDGWTSMFGVVVFFYSWNKEKSCGQIWYQVSGQKCGKCNPDTFEMPLWYPEEAQKVITNLYYEIASRFYGLRTPQHIRTRRLGQPINQHNRSLCEGCTHGLCKQDGSKTNLPSCDPQRSSFKQSLYGLSDVTCYSNVNPDFASLPYNLPTGGAPYYPSHSTTFPISSSIPYSPAIHPAPPPYMPNSASYFDPMYQCPPINYDVSYYPNYVPQMTLCYPLLNY</sequence>
<evidence type="ECO:0000256" key="7">
    <source>
        <dbReference type="ARBA" id="ARBA00023136"/>
    </source>
</evidence>
<evidence type="ECO:0000259" key="8">
    <source>
        <dbReference type="SMART" id="SM01328"/>
    </source>
</evidence>
<dbReference type="PANTHER" id="PTHR14402">
    <property type="entry name" value="RECEPTOR TRANSPORTING PROTEIN"/>
    <property type="match status" value="1"/>
</dbReference>
<dbReference type="InterPro" id="IPR027377">
    <property type="entry name" value="ZAR1/RTP1-5-like_Znf-3CxxC"/>
</dbReference>
<keyword evidence="3" id="KW-0479">Metal-binding</keyword>
<proteinExistence type="predicted"/>
<dbReference type="GO" id="GO:0006612">
    <property type="term" value="P:protein targeting to membrane"/>
    <property type="evidence" value="ECO:0007669"/>
    <property type="project" value="TreeGrafter"/>
</dbReference>
<dbReference type="InterPro" id="IPR026096">
    <property type="entry name" value="R-trans_p"/>
</dbReference>
<evidence type="ECO:0000313" key="10">
    <source>
        <dbReference type="Proteomes" id="UP000326759"/>
    </source>
</evidence>
<accession>A0A5N5SIF4</accession>
<dbReference type="Pfam" id="PF13695">
    <property type="entry name" value="Zn_ribbon_3CxxC"/>
    <property type="match status" value="1"/>
</dbReference>
<dbReference type="PANTHER" id="PTHR14402:SF10">
    <property type="entry name" value="3CXXC-TYPE DOMAIN-CONTAINING PROTEIN"/>
    <property type="match status" value="1"/>
</dbReference>
<keyword evidence="5" id="KW-0862">Zinc</keyword>
<keyword evidence="7" id="KW-0472">Membrane</keyword>
<evidence type="ECO:0000256" key="4">
    <source>
        <dbReference type="ARBA" id="ARBA00022771"/>
    </source>
</evidence>
<evidence type="ECO:0000256" key="6">
    <source>
        <dbReference type="ARBA" id="ARBA00022989"/>
    </source>
</evidence>
<evidence type="ECO:0000256" key="5">
    <source>
        <dbReference type="ARBA" id="ARBA00022833"/>
    </source>
</evidence>
<keyword evidence="9" id="KW-0675">Receptor</keyword>
<organism evidence="9 10">
    <name type="scientific">Armadillidium nasatum</name>
    <dbReference type="NCBI Taxonomy" id="96803"/>
    <lineage>
        <taxon>Eukaryota</taxon>
        <taxon>Metazoa</taxon>
        <taxon>Ecdysozoa</taxon>
        <taxon>Arthropoda</taxon>
        <taxon>Crustacea</taxon>
        <taxon>Multicrustacea</taxon>
        <taxon>Malacostraca</taxon>
        <taxon>Eumalacostraca</taxon>
        <taxon>Peracarida</taxon>
        <taxon>Isopoda</taxon>
        <taxon>Oniscidea</taxon>
        <taxon>Crinocheta</taxon>
        <taxon>Armadillidiidae</taxon>
        <taxon>Armadillidium</taxon>
    </lineage>
</organism>
<keyword evidence="2" id="KW-0812">Transmembrane</keyword>
<evidence type="ECO:0000256" key="1">
    <source>
        <dbReference type="ARBA" id="ARBA00004167"/>
    </source>
</evidence>
<evidence type="ECO:0000313" key="9">
    <source>
        <dbReference type="EMBL" id="KAB7493807.1"/>
    </source>
</evidence>
<evidence type="ECO:0000256" key="2">
    <source>
        <dbReference type="ARBA" id="ARBA00022692"/>
    </source>
</evidence>
<feature type="domain" description="3CxxC-type" evidence="8">
    <location>
        <begin position="284"/>
        <end position="394"/>
    </location>
</feature>
<name>A0A5N5SIF4_9CRUS</name>
<keyword evidence="6" id="KW-1133">Transmembrane helix</keyword>
<comment type="caution">
    <text evidence="9">The sequence shown here is derived from an EMBL/GenBank/DDBJ whole genome shotgun (WGS) entry which is preliminary data.</text>
</comment>
<comment type="subcellular location">
    <subcellularLocation>
        <location evidence="1">Membrane</location>
        <topology evidence="1">Single-pass membrane protein</topology>
    </subcellularLocation>
</comment>
<dbReference type="GO" id="GO:0008270">
    <property type="term" value="F:zinc ion binding"/>
    <property type="evidence" value="ECO:0007669"/>
    <property type="project" value="UniProtKB-KW"/>
</dbReference>
<evidence type="ECO:0000256" key="3">
    <source>
        <dbReference type="ARBA" id="ARBA00022723"/>
    </source>
</evidence>
<dbReference type="GO" id="GO:0051205">
    <property type="term" value="P:protein insertion into membrane"/>
    <property type="evidence" value="ECO:0007669"/>
    <property type="project" value="TreeGrafter"/>
</dbReference>
<dbReference type="GO" id="GO:0016020">
    <property type="term" value="C:membrane"/>
    <property type="evidence" value="ECO:0007669"/>
    <property type="project" value="UniProtKB-SubCell"/>
</dbReference>
<keyword evidence="4" id="KW-0863">Zinc-finger</keyword>
<dbReference type="EMBL" id="SEYY01024899">
    <property type="protein sequence ID" value="KAB7493807.1"/>
    <property type="molecule type" value="Genomic_DNA"/>
</dbReference>